<comment type="function">
    <text evidence="2">Catalyzes the conversion of dihydroorotate to orotate with NAD(+) as electron acceptor.</text>
</comment>
<organism evidence="16 17">
    <name type="scientific">Tigheibacillus halophilus</name>
    <dbReference type="NCBI Taxonomy" id="361280"/>
    <lineage>
        <taxon>Bacteria</taxon>
        <taxon>Bacillati</taxon>
        <taxon>Bacillota</taxon>
        <taxon>Bacilli</taxon>
        <taxon>Bacillales</taxon>
        <taxon>Bacillaceae</taxon>
        <taxon>Tigheibacillus</taxon>
    </lineage>
</organism>
<dbReference type="InterPro" id="IPR001295">
    <property type="entry name" value="Dihydroorotate_DH_CS"/>
</dbReference>
<keyword evidence="9" id="KW-0665">Pyrimidine biosynthesis</keyword>
<gene>
    <name evidence="16" type="ORF">RWE15_15030</name>
</gene>
<dbReference type="EC" id="1.3.1.14" evidence="5"/>
<comment type="caution">
    <text evidence="16">The sequence shown here is derived from an EMBL/GenBank/DDBJ whole genome shotgun (WGS) entry which is preliminary data.</text>
</comment>
<keyword evidence="8" id="KW-0288">FMN</keyword>
<keyword evidence="7" id="KW-0285">Flavoprotein</keyword>
<comment type="pathway">
    <text evidence="3">Pyrimidine metabolism; UMP biosynthesis via de novo pathway; orotate from (S)-dihydroorotate (NAD(+) route): step 1/1.</text>
</comment>
<protein>
    <recommendedName>
        <fullName evidence="6">Dihydroorotate dehydrogenase B (NAD(+)), catalytic subunit</fullName>
        <ecNumber evidence="5">1.3.1.14</ecNumber>
    </recommendedName>
    <alternativeName>
        <fullName evidence="12">Dihydroorotate oxidase B</fullName>
    </alternativeName>
    <alternativeName>
        <fullName evidence="13">Orotate reductase (NADH)</fullName>
    </alternativeName>
</protein>
<evidence type="ECO:0000256" key="2">
    <source>
        <dbReference type="ARBA" id="ARBA00003616"/>
    </source>
</evidence>
<evidence type="ECO:0000256" key="13">
    <source>
        <dbReference type="ARBA" id="ARBA00032046"/>
    </source>
</evidence>
<dbReference type="PANTHER" id="PTHR48109">
    <property type="entry name" value="DIHYDROOROTATE DEHYDROGENASE (QUINONE), MITOCHONDRIAL-RELATED"/>
    <property type="match status" value="1"/>
</dbReference>
<evidence type="ECO:0000256" key="12">
    <source>
        <dbReference type="ARBA" id="ARBA00029718"/>
    </source>
</evidence>
<evidence type="ECO:0000256" key="9">
    <source>
        <dbReference type="ARBA" id="ARBA00022975"/>
    </source>
</evidence>
<evidence type="ECO:0000313" key="16">
    <source>
        <dbReference type="EMBL" id="MDY0395501.1"/>
    </source>
</evidence>
<dbReference type="SUPFAM" id="SSF51395">
    <property type="entry name" value="FMN-linked oxidoreductases"/>
    <property type="match status" value="1"/>
</dbReference>
<dbReference type="EMBL" id="JAWDIP010000003">
    <property type="protein sequence ID" value="MDY0395501.1"/>
    <property type="molecule type" value="Genomic_DNA"/>
</dbReference>
<sequence length="92" mass="9966">MYQVHQVSSIPIIGCGGVMTSDDAIEMMLAGASAVQVGTANFVSPTAMIDIVKGIQTYMEEHQLKRIDDLVGGVIIPDQRNENTFNRRGEGK</sequence>
<dbReference type="Gene3D" id="3.20.20.70">
    <property type="entry name" value="Aldolase class I"/>
    <property type="match status" value="1"/>
</dbReference>
<evidence type="ECO:0000256" key="1">
    <source>
        <dbReference type="ARBA" id="ARBA00001917"/>
    </source>
</evidence>
<proteinExistence type="predicted"/>
<evidence type="ECO:0000256" key="4">
    <source>
        <dbReference type="ARBA" id="ARBA00011669"/>
    </source>
</evidence>
<comment type="subunit">
    <text evidence="4">Heterotetramer of 2 PyrK and 2 PyrD type B subunits.</text>
</comment>
<evidence type="ECO:0000256" key="10">
    <source>
        <dbReference type="ARBA" id="ARBA00023002"/>
    </source>
</evidence>
<dbReference type="InterPro" id="IPR005720">
    <property type="entry name" value="Dihydroorotate_DH_cat"/>
</dbReference>
<evidence type="ECO:0000256" key="3">
    <source>
        <dbReference type="ARBA" id="ARBA00004715"/>
    </source>
</evidence>
<dbReference type="PROSITE" id="PS00912">
    <property type="entry name" value="DHODEHASE_2"/>
    <property type="match status" value="1"/>
</dbReference>
<dbReference type="PANTHER" id="PTHR48109:SF1">
    <property type="entry name" value="DIHYDROOROTATE DEHYDROGENASE (FUMARATE)"/>
    <property type="match status" value="1"/>
</dbReference>
<keyword evidence="10" id="KW-0560">Oxidoreductase</keyword>
<evidence type="ECO:0000259" key="15">
    <source>
        <dbReference type="Pfam" id="PF01180"/>
    </source>
</evidence>
<evidence type="ECO:0000256" key="5">
    <source>
        <dbReference type="ARBA" id="ARBA00012061"/>
    </source>
</evidence>
<accession>A0ABU5C9G8</accession>
<dbReference type="Pfam" id="PF01180">
    <property type="entry name" value="DHO_dh"/>
    <property type="match status" value="1"/>
</dbReference>
<dbReference type="Proteomes" id="UP001281447">
    <property type="component" value="Unassembled WGS sequence"/>
</dbReference>
<dbReference type="GO" id="GO:0004497">
    <property type="term" value="F:monooxygenase activity"/>
    <property type="evidence" value="ECO:0007669"/>
    <property type="project" value="UniProtKB-KW"/>
</dbReference>
<evidence type="ECO:0000256" key="11">
    <source>
        <dbReference type="ARBA" id="ARBA00023027"/>
    </source>
</evidence>
<evidence type="ECO:0000256" key="7">
    <source>
        <dbReference type="ARBA" id="ARBA00022630"/>
    </source>
</evidence>
<evidence type="ECO:0000256" key="6">
    <source>
        <dbReference type="ARBA" id="ARBA00018101"/>
    </source>
</evidence>
<keyword evidence="16" id="KW-0503">Monooxygenase</keyword>
<feature type="domain" description="Dihydroorotate dehydrogenase catalytic" evidence="15">
    <location>
        <begin position="4"/>
        <end position="59"/>
    </location>
</feature>
<comment type="cofactor">
    <cofactor evidence="1">
        <name>FMN</name>
        <dbReference type="ChEBI" id="CHEBI:58210"/>
    </cofactor>
</comment>
<dbReference type="InterPro" id="IPR050074">
    <property type="entry name" value="DHO_dehydrogenase"/>
</dbReference>
<keyword evidence="11" id="KW-0520">NAD</keyword>
<evidence type="ECO:0000256" key="8">
    <source>
        <dbReference type="ARBA" id="ARBA00022643"/>
    </source>
</evidence>
<reference evidence="16 17" key="1">
    <citation type="submission" date="2023-10" db="EMBL/GenBank/DDBJ databases">
        <title>Virgibacillus halophilus 5B73C genome.</title>
        <authorList>
            <person name="Miliotis G."/>
            <person name="Sengupta P."/>
            <person name="Hameed A."/>
            <person name="Chuvochina M."/>
            <person name="Mcdonagh F."/>
            <person name="Simpson A.C."/>
            <person name="Singh N.K."/>
            <person name="Rekha P.D."/>
            <person name="Raman K."/>
            <person name="Hugenholtz P."/>
            <person name="Venkateswaran K."/>
        </authorList>
    </citation>
    <scope>NUCLEOTIDE SEQUENCE [LARGE SCALE GENOMIC DNA]</scope>
    <source>
        <strain evidence="16 17">5B73C</strain>
    </source>
</reference>
<dbReference type="InterPro" id="IPR013785">
    <property type="entry name" value="Aldolase_TIM"/>
</dbReference>
<keyword evidence="17" id="KW-1185">Reference proteome</keyword>
<evidence type="ECO:0000313" key="17">
    <source>
        <dbReference type="Proteomes" id="UP001281447"/>
    </source>
</evidence>
<comment type="catalytic activity">
    <reaction evidence="14">
        <text>(S)-dihydroorotate + NAD(+) = orotate + NADH + H(+)</text>
        <dbReference type="Rhea" id="RHEA:13513"/>
        <dbReference type="ChEBI" id="CHEBI:15378"/>
        <dbReference type="ChEBI" id="CHEBI:30839"/>
        <dbReference type="ChEBI" id="CHEBI:30864"/>
        <dbReference type="ChEBI" id="CHEBI:57540"/>
        <dbReference type="ChEBI" id="CHEBI:57945"/>
        <dbReference type="EC" id="1.3.1.14"/>
    </reaction>
</comment>
<evidence type="ECO:0000256" key="14">
    <source>
        <dbReference type="ARBA" id="ARBA00048996"/>
    </source>
</evidence>
<name>A0ABU5C9G8_9BACI</name>